<keyword evidence="2" id="KW-1133">Transmembrane helix</keyword>
<protein>
    <submittedName>
        <fullName evidence="3">Uncharacterized protein</fullName>
    </submittedName>
</protein>
<feature type="coiled-coil region" evidence="1">
    <location>
        <begin position="42"/>
        <end position="69"/>
    </location>
</feature>
<evidence type="ECO:0000313" key="4">
    <source>
        <dbReference type="Proteomes" id="UP000509513"/>
    </source>
</evidence>
<dbReference type="AlphaFoldDB" id="A0A7L5JSA5"/>
<evidence type="ECO:0000256" key="2">
    <source>
        <dbReference type="SAM" id="Phobius"/>
    </source>
</evidence>
<accession>A0A7L5JSA5</accession>
<name>A0A7L5JSA5_9BACT</name>
<evidence type="ECO:0000256" key="1">
    <source>
        <dbReference type="SAM" id="Coils"/>
    </source>
</evidence>
<dbReference type="Proteomes" id="UP000509513">
    <property type="component" value="Chromosome"/>
</dbReference>
<sequence length="163" mass="19167">MISISNNSLKKWSKYVVISIFAYTIFFMTSTVIEYYQAYKEKEHLTNELQIKRDETTSLKQKINALKEKTKLIQESYIKEDEIRTRVSEIFDRVSLIDYKLKLLDVRNQCIDRNILVVNLSANSENGFKAGEGILNYLGETIRSEQSENLYFVNYISKPRDLK</sequence>
<proteinExistence type="predicted"/>
<keyword evidence="2" id="KW-0812">Transmembrane</keyword>
<reference evidence="3 4" key="1">
    <citation type="submission" date="2020-05" db="EMBL/GenBank/DDBJ databases">
        <title>Complete genome sequencing of Campylobacter and Arcobacter type strains.</title>
        <authorList>
            <person name="Miller W.G."/>
            <person name="Yee E."/>
        </authorList>
    </citation>
    <scope>NUCLEOTIDE SEQUENCE [LARGE SCALE GENOMIC DNA]</scope>
    <source>
        <strain evidence="3 4">LMG 21996</strain>
    </source>
</reference>
<organism evidence="3 4">
    <name type="scientific">Aliarcobacter cibarius</name>
    <dbReference type="NCBI Taxonomy" id="255507"/>
    <lineage>
        <taxon>Bacteria</taxon>
        <taxon>Pseudomonadati</taxon>
        <taxon>Campylobacterota</taxon>
        <taxon>Epsilonproteobacteria</taxon>
        <taxon>Campylobacterales</taxon>
        <taxon>Arcobacteraceae</taxon>
        <taxon>Aliarcobacter</taxon>
    </lineage>
</organism>
<gene>
    <name evidence="3" type="ORF">ACBT_2233</name>
</gene>
<dbReference type="EMBL" id="CP054051">
    <property type="protein sequence ID" value="QKJ28113.1"/>
    <property type="molecule type" value="Genomic_DNA"/>
</dbReference>
<keyword evidence="1" id="KW-0175">Coiled coil</keyword>
<evidence type="ECO:0000313" key="3">
    <source>
        <dbReference type="EMBL" id="QKJ28113.1"/>
    </source>
</evidence>
<dbReference type="RefSeq" id="WP_024774355.1">
    <property type="nucleotide sequence ID" value="NZ_CP054051.1"/>
</dbReference>
<dbReference type="KEGG" id="acib:ACBT_2233"/>
<feature type="transmembrane region" description="Helical" evidence="2">
    <location>
        <begin position="15"/>
        <end position="36"/>
    </location>
</feature>
<keyword evidence="2" id="KW-0472">Membrane</keyword>